<protein>
    <submittedName>
        <fullName evidence="3">Monooxygenase</fullName>
    </submittedName>
</protein>
<keyword evidence="5" id="KW-1185">Reference proteome</keyword>
<dbReference type="Gene3D" id="3.30.70.100">
    <property type="match status" value="1"/>
</dbReference>
<dbReference type="PROSITE" id="PS51725">
    <property type="entry name" value="ABM"/>
    <property type="match status" value="1"/>
</dbReference>
<proteinExistence type="predicted"/>
<sequence length="98" mass="10702">MLIIHAHLQVIPTQEEAFLTAAKALVAASKAEAGNVGYTLLKSTEHEHHYTMVEKWKDSAAVAAHNASDHFQAFVNQAPTFFSAPMELEVFAGEPVKL</sequence>
<reference evidence="4" key="1">
    <citation type="submission" date="2015-07" db="EMBL/GenBank/DDBJ databases">
        <title>Genome sequencing project for genomic taxonomy and phylogenomics of Bacillus-like bacteria.</title>
        <authorList>
            <person name="Liu B."/>
            <person name="Wang J."/>
            <person name="Zhu Y."/>
            <person name="Liu G."/>
            <person name="Chen Q."/>
            <person name="Chen Z."/>
            <person name="Lan J."/>
            <person name="Che J."/>
            <person name="Ge C."/>
            <person name="Shi H."/>
            <person name="Pan Z."/>
            <person name="Liu X."/>
        </authorList>
    </citation>
    <scope>NUCLEOTIDE SEQUENCE [LARGE SCALE GENOMIC DNA]</scope>
    <source>
        <strain evidence="4">DSM 9887</strain>
    </source>
</reference>
<dbReference type="OrthoDB" id="287932at2"/>
<dbReference type="Proteomes" id="UP000319578">
    <property type="component" value="Unassembled WGS sequence"/>
</dbReference>
<dbReference type="EMBL" id="LGIQ01000007">
    <property type="protein sequence ID" value="KNB72215.1"/>
    <property type="molecule type" value="Genomic_DNA"/>
</dbReference>
<comment type="caution">
    <text evidence="3">The sequence shown here is derived from an EMBL/GenBank/DDBJ whole genome shotgun (WGS) entry which is preliminary data.</text>
</comment>
<dbReference type="STRING" id="54915.ADS79_09875"/>
<feature type="domain" description="ABM" evidence="1">
    <location>
        <begin position="2"/>
        <end position="91"/>
    </location>
</feature>
<dbReference type="PATRIC" id="fig|54915.3.peg.897"/>
<name>A0A0K9YVH9_9BACL</name>
<evidence type="ECO:0000313" key="4">
    <source>
        <dbReference type="Proteomes" id="UP000036834"/>
    </source>
</evidence>
<dbReference type="InterPro" id="IPR050744">
    <property type="entry name" value="AI-2_Isomerase_LsrG"/>
</dbReference>
<keyword evidence="3" id="KW-0503">Monooxygenase</keyword>
<dbReference type="PANTHER" id="PTHR33336:SF3">
    <property type="entry name" value="ABM DOMAIN-CONTAINING PROTEIN"/>
    <property type="match status" value="1"/>
</dbReference>
<evidence type="ECO:0000313" key="5">
    <source>
        <dbReference type="Proteomes" id="UP000319578"/>
    </source>
</evidence>
<dbReference type="RefSeq" id="WP_049738261.1">
    <property type="nucleotide sequence ID" value="NZ_BJON01000026.1"/>
</dbReference>
<evidence type="ECO:0000313" key="3">
    <source>
        <dbReference type="EMBL" id="KNB72215.1"/>
    </source>
</evidence>
<evidence type="ECO:0000259" key="1">
    <source>
        <dbReference type="PROSITE" id="PS51725"/>
    </source>
</evidence>
<dbReference type="GO" id="GO:0004497">
    <property type="term" value="F:monooxygenase activity"/>
    <property type="evidence" value="ECO:0007669"/>
    <property type="project" value="UniProtKB-KW"/>
</dbReference>
<dbReference type="SUPFAM" id="SSF54909">
    <property type="entry name" value="Dimeric alpha+beta barrel"/>
    <property type="match status" value="1"/>
</dbReference>
<organism evidence="3 4">
    <name type="scientific">Brevibacillus reuszeri</name>
    <dbReference type="NCBI Taxonomy" id="54915"/>
    <lineage>
        <taxon>Bacteria</taxon>
        <taxon>Bacillati</taxon>
        <taxon>Bacillota</taxon>
        <taxon>Bacilli</taxon>
        <taxon>Bacillales</taxon>
        <taxon>Paenibacillaceae</taxon>
        <taxon>Brevibacillus</taxon>
    </lineage>
</organism>
<dbReference type="InterPro" id="IPR007138">
    <property type="entry name" value="ABM_dom"/>
</dbReference>
<dbReference type="InterPro" id="IPR011008">
    <property type="entry name" value="Dimeric_a/b-barrel"/>
</dbReference>
<dbReference type="AlphaFoldDB" id="A0A0K9YVH9"/>
<reference evidence="2 5" key="3">
    <citation type="submission" date="2019-06" db="EMBL/GenBank/DDBJ databases">
        <title>Whole genome shotgun sequence of Brevibacillus reuszeri NBRC 15719.</title>
        <authorList>
            <person name="Hosoyama A."/>
            <person name="Uohara A."/>
            <person name="Ohji S."/>
            <person name="Ichikawa N."/>
        </authorList>
    </citation>
    <scope>NUCLEOTIDE SEQUENCE [LARGE SCALE GENOMIC DNA]</scope>
    <source>
        <strain evidence="2 5">NBRC 15719</strain>
    </source>
</reference>
<dbReference type="Pfam" id="PF03992">
    <property type="entry name" value="ABM"/>
    <property type="match status" value="1"/>
</dbReference>
<gene>
    <name evidence="3" type="ORF">ADS79_09875</name>
    <name evidence="2" type="ORF">BRE01_58840</name>
</gene>
<dbReference type="EMBL" id="BJON01000026">
    <property type="protein sequence ID" value="GED72182.1"/>
    <property type="molecule type" value="Genomic_DNA"/>
</dbReference>
<dbReference type="PANTHER" id="PTHR33336">
    <property type="entry name" value="QUINOL MONOOXYGENASE YGIN-RELATED"/>
    <property type="match status" value="1"/>
</dbReference>
<dbReference type="Proteomes" id="UP000036834">
    <property type="component" value="Unassembled WGS sequence"/>
</dbReference>
<accession>A0A0K9YVH9</accession>
<evidence type="ECO:0000313" key="2">
    <source>
        <dbReference type="EMBL" id="GED72182.1"/>
    </source>
</evidence>
<keyword evidence="3" id="KW-0560">Oxidoreductase</keyword>
<reference evidence="3" key="2">
    <citation type="submission" date="2015-07" db="EMBL/GenBank/DDBJ databases">
        <title>MeaNS - Measles Nucleotide Surveillance Program.</title>
        <authorList>
            <person name="Tran T."/>
            <person name="Druce J."/>
        </authorList>
    </citation>
    <scope>NUCLEOTIDE SEQUENCE</scope>
    <source>
        <strain evidence="3">DSM 9887</strain>
    </source>
</reference>